<dbReference type="Proteomes" id="UP000248161">
    <property type="component" value="Unassembled WGS sequence"/>
</dbReference>
<evidence type="ECO:0000313" key="3">
    <source>
        <dbReference type="EMBL" id="PXF21416.1"/>
    </source>
</evidence>
<dbReference type="SMART" id="SM01152">
    <property type="entry name" value="DUF167"/>
    <property type="match status" value="1"/>
</dbReference>
<dbReference type="SUPFAM" id="SSF69786">
    <property type="entry name" value="YggU-like"/>
    <property type="match status" value="1"/>
</dbReference>
<evidence type="ECO:0000256" key="1">
    <source>
        <dbReference type="ARBA" id="ARBA00010364"/>
    </source>
</evidence>
<dbReference type="GO" id="GO:0005737">
    <property type="term" value="C:cytoplasm"/>
    <property type="evidence" value="ECO:0007669"/>
    <property type="project" value="TreeGrafter"/>
</dbReference>
<dbReference type="NCBIfam" id="TIGR00251">
    <property type="entry name" value="DUF167 family protein"/>
    <property type="match status" value="1"/>
</dbReference>
<accession>A0A2V3HRA4</accession>
<dbReference type="Gene3D" id="3.30.1200.10">
    <property type="entry name" value="YggU-like"/>
    <property type="match status" value="1"/>
</dbReference>
<comment type="caution">
    <text evidence="3">The sequence shown here is derived from an EMBL/GenBank/DDBJ whole genome shotgun (WGS) entry which is preliminary data.</text>
</comment>
<sequence length="100" mass="10846">MPQEWLRESGGDTIIDIDAIPGARRTEVLGIEPWRGRLKVAVTAQPHGGAANLALLEALAEWIGLKRSELSIESGHSSRRKSVRVSGVRPEAIEGLLEGR</sequence>
<dbReference type="AlphaFoldDB" id="A0A2V3HRA4"/>
<gene>
    <name evidence="3" type="ORF">CXX69_04200</name>
</gene>
<dbReference type="InterPro" id="IPR036591">
    <property type="entry name" value="YggU-like_sf"/>
</dbReference>
<dbReference type="EMBL" id="PSPG01000008">
    <property type="protein sequence ID" value="PXF21416.1"/>
    <property type="molecule type" value="Genomic_DNA"/>
</dbReference>
<reference evidence="3 4" key="1">
    <citation type="journal article" date="2015" name="Nat. Commun.">
        <title>Genomic and transcriptomic evidence for scavenging of diverse organic compounds by widespread deep-sea archaea.</title>
        <authorList>
            <person name="Li M."/>
            <person name="Baker B.J."/>
            <person name="Anantharaman K."/>
            <person name="Jain S."/>
            <person name="Breier J.A."/>
            <person name="Dick G.J."/>
        </authorList>
    </citation>
    <scope>NUCLEOTIDE SEQUENCE [LARGE SCALE GENOMIC DNA]</scope>
    <source>
        <strain evidence="3">Cayman_51_deep</strain>
    </source>
</reference>
<organism evidence="3 4">
    <name type="scientific">Candidatus Thalassarchaeum betae</name>
    <dbReference type="NCBI Taxonomy" id="2599289"/>
    <lineage>
        <taxon>Archaea</taxon>
        <taxon>Methanobacteriati</taxon>
        <taxon>Thermoplasmatota</taxon>
        <taxon>Candidatus Poseidoniia</taxon>
        <taxon>Candidatus Poseidoniales</taxon>
        <taxon>Candidatus Thalassarchaeaceae</taxon>
        <taxon>Candidatus Thalassarchaeum</taxon>
    </lineage>
</organism>
<dbReference type="PANTHER" id="PTHR13420">
    <property type="entry name" value="UPF0235 PROTEIN C15ORF40"/>
    <property type="match status" value="1"/>
</dbReference>
<protein>
    <recommendedName>
        <fullName evidence="2">UPF0235 protein CXX69_04200</fullName>
    </recommendedName>
</protein>
<name>A0A2V3HRA4_9ARCH</name>
<dbReference type="InterPro" id="IPR003746">
    <property type="entry name" value="DUF167"/>
</dbReference>
<dbReference type="HAMAP" id="MF_00634">
    <property type="entry name" value="UPF0235"/>
    <property type="match status" value="1"/>
</dbReference>
<dbReference type="PANTHER" id="PTHR13420:SF7">
    <property type="entry name" value="UPF0235 PROTEIN C15ORF40"/>
    <property type="match status" value="1"/>
</dbReference>
<dbReference type="Pfam" id="PF02594">
    <property type="entry name" value="DUF167"/>
    <property type="match status" value="1"/>
</dbReference>
<proteinExistence type="inferred from homology"/>
<evidence type="ECO:0000256" key="2">
    <source>
        <dbReference type="HAMAP-Rule" id="MF_00634"/>
    </source>
</evidence>
<evidence type="ECO:0000313" key="4">
    <source>
        <dbReference type="Proteomes" id="UP000248161"/>
    </source>
</evidence>
<comment type="similarity">
    <text evidence="1 2">Belongs to the UPF0235 family.</text>
</comment>